<name>A0A494YBN6_9BACL</name>
<comment type="caution">
    <text evidence="2">The sequence shown here is derived from an EMBL/GenBank/DDBJ whole genome shotgun (WGS) entry which is preliminary data.</text>
</comment>
<dbReference type="Proteomes" id="UP000282076">
    <property type="component" value="Unassembled WGS sequence"/>
</dbReference>
<keyword evidence="1" id="KW-0472">Membrane</keyword>
<evidence type="ECO:0000313" key="3">
    <source>
        <dbReference type="Proteomes" id="UP000282076"/>
    </source>
</evidence>
<organism evidence="2 3">
    <name type="scientific">Cohnella endophytica</name>
    <dbReference type="NCBI Taxonomy" id="2419778"/>
    <lineage>
        <taxon>Bacteria</taxon>
        <taxon>Bacillati</taxon>
        <taxon>Bacillota</taxon>
        <taxon>Bacilli</taxon>
        <taxon>Bacillales</taxon>
        <taxon>Paenibacillaceae</taxon>
        <taxon>Cohnella</taxon>
    </lineage>
</organism>
<dbReference type="EMBL" id="RBZM01000001">
    <property type="protein sequence ID" value="RKP58076.1"/>
    <property type="molecule type" value="Genomic_DNA"/>
</dbReference>
<evidence type="ECO:0000256" key="1">
    <source>
        <dbReference type="SAM" id="Phobius"/>
    </source>
</evidence>
<reference evidence="2 3" key="1">
    <citation type="submission" date="2018-10" db="EMBL/GenBank/DDBJ databases">
        <title>Cohnella sp. M2MS4P-1, whole genome shotgun sequence.</title>
        <authorList>
            <person name="Tuo L."/>
        </authorList>
    </citation>
    <scope>NUCLEOTIDE SEQUENCE [LARGE SCALE GENOMIC DNA]</scope>
    <source>
        <strain evidence="2 3">M2MS4P-1</strain>
    </source>
</reference>
<feature type="transmembrane region" description="Helical" evidence="1">
    <location>
        <begin position="67"/>
        <end position="86"/>
    </location>
</feature>
<accession>A0A494YBN6</accession>
<evidence type="ECO:0000313" key="2">
    <source>
        <dbReference type="EMBL" id="RKP58076.1"/>
    </source>
</evidence>
<feature type="transmembrane region" description="Helical" evidence="1">
    <location>
        <begin position="16"/>
        <end position="38"/>
    </location>
</feature>
<protein>
    <submittedName>
        <fullName evidence="2">Uncharacterized protein</fullName>
    </submittedName>
</protein>
<sequence>MQRIKFMYKQFLREPLWFRLFISTTLLISIIFSSSIFTNGYYKSYAKLAAAIFFCAYGINMRRNVRISILFFALALVCIFLSYNNFKLAN</sequence>
<keyword evidence="1" id="KW-1133">Transmembrane helix</keyword>
<proteinExistence type="predicted"/>
<gene>
    <name evidence="2" type="ORF">D7Z26_00795</name>
</gene>
<keyword evidence="1" id="KW-0812">Transmembrane</keyword>
<dbReference type="AlphaFoldDB" id="A0A494YBN6"/>
<keyword evidence="3" id="KW-1185">Reference proteome</keyword>